<gene>
    <name evidence="7" type="ORF">CATMQ487_16620</name>
</gene>
<dbReference type="PRINTS" id="PR00813">
    <property type="entry name" value="BCTERIALGSPG"/>
</dbReference>
<evidence type="ECO:0000256" key="1">
    <source>
        <dbReference type="ARBA" id="ARBA00004167"/>
    </source>
</evidence>
<proteinExistence type="predicted"/>
<evidence type="ECO:0000256" key="2">
    <source>
        <dbReference type="ARBA" id="ARBA00022481"/>
    </source>
</evidence>
<dbReference type="InterPro" id="IPR045584">
    <property type="entry name" value="Pilin-like"/>
</dbReference>
<dbReference type="NCBIfam" id="TIGR02532">
    <property type="entry name" value="IV_pilin_GFxxxE"/>
    <property type="match status" value="1"/>
</dbReference>
<dbReference type="Pfam" id="PF07963">
    <property type="entry name" value="N_methyl"/>
    <property type="match status" value="1"/>
</dbReference>
<sequence length="190" mass="19309">MPSTLRHADQRGFTLVELLIVVIIMAILAAIVIPQFSSATSDTKEAALDSNLAGLRNAVELYKAQHSVYPGDVTSGSGGTCNTTGTAGNGAADSAQALMDQLLAYSSTTGTTCTVGDATTYKYGPYLRKGLPNDAITGKGSVAADIVVTTPGTPLAPAAATGGWAYDTKSGQVVMNSNATDSKGAAYSTH</sequence>
<dbReference type="PANTHER" id="PTHR30093">
    <property type="entry name" value="GENERAL SECRETION PATHWAY PROTEIN G"/>
    <property type="match status" value="1"/>
</dbReference>
<dbReference type="SUPFAM" id="SSF54523">
    <property type="entry name" value="Pili subunits"/>
    <property type="match status" value="1"/>
</dbReference>
<dbReference type="InterPro" id="IPR000983">
    <property type="entry name" value="Bac_GSPG_pilin"/>
</dbReference>
<keyword evidence="5 6" id="KW-0472">Membrane</keyword>
<dbReference type="RefSeq" id="WP_251972795.1">
    <property type="nucleotide sequence ID" value="NZ_AP025730.1"/>
</dbReference>
<reference evidence="7" key="1">
    <citation type="submission" date="2022-04" db="EMBL/GenBank/DDBJ databases">
        <title>Whole genome sequence of Sphaerotilus sp. FB-5.</title>
        <authorList>
            <person name="Takeda M."/>
            <person name="Narihara S."/>
            <person name="Akimoto M."/>
            <person name="Akimoto R."/>
            <person name="Nishiyashiki S."/>
            <person name="Murakami T."/>
        </authorList>
    </citation>
    <scope>NUCLEOTIDE SEQUENCE</scope>
    <source>
        <strain evidence="7">FB-5</strain>
    </source>
</reference>
<dbReference type="InterPro" id="IPR012902">
    <property type="entry name" value="N_methyl_site"/>
</dbReference>
<keyword evidence="8" id="KW-1185">Reference proteome</keyword>
<name>A0ABN6PMC1_9BURK</name>
<dbReference type="PROSITE" id="PS00409">
    <property type="entry name" value="PROKAR_NTER_METHYL"/>
    <property type="match status" value="1"/>
</dbReference>
<dbReference type="Gene3D" id="3.30.700.10">
    <property type="entry name" value="Glycoprotein, Type 4 Pilin"/>
    <property type="match status" value="1"/>
</dbReference>
<comment type="subcellular location">
    <subcellularLocation>
        <location evidence="1">Membrane</location>
        <topology evidence="1">Single-pass membrane protein</topology>
    </subcellularLocation>
</comment>
<evidence type="ECO:0000256" key="5">
    <source>
        <dbReference type="ARBA" id="ARBA00023136"/>
    </source>
</evidence>
<evidence type="ECO:0000256" key="4">
    <source>
        <dbReference type="ARBA" id="ARBA00022989"/>
    </source>
</evidence>
<evidence type="ECO:0008006" key="9">
    <source>
        <dbReference type="Google" id="ProtNLM"/>
    </source>
</evidence>
<evidence type="ECO:0000256" key="3">
    <source>
        <dbReference type="ARBA" id="ARBA00022692"/>
    </source>
</evidence>
<dbReference type="Proteomes" id="UP001057498">
    <property type="component" value="Chromosome"/>
</dbReference>
<evidence type="ECO:0000313" key="7">
    <source>
        <dbReference type="EMBL" id="BDI04692.1"/>
    </source>
</evidence>
<accession>A0ABN6PMC1</accession>
<keyword evidence="2" id="KW-0488">Methylation</keyword>
<dbReference type="EMBL" id="AP025730">
    <property type="protein sequence ID" value="BDI04692.1"/>
    <property type="molecule type" value="Genomic_DNA"/>
</dbReference>
<evidence type="ECO:0000313" key="8">
    <source>
        <dbReference type="Proteomes" id="UP001057498"/>
    </source>
</evidence>
<protein>
    <recommendedName>
        <fullName evidence="9">Prepilin-type N-terminal cleavage/methylation domain-containing protein</fullName>
    </recommendedName>
</protein>
<feature type="transmembrane region" description="Helical" evidence="6">
    <location>
        <begin position="12"/>
        <end position="33"/>
    </location>
</feature>
<keyword evidence="4 6" id="KW-1133">Transmembrane helix</keyword>
<evidence type="ECO:0000256" key="6">
    <source>
        <dbReference type="SAM" id="Phobius"/>
    </source>
</evidence>
<organism evidence="7 8">
    <name type="scientific">Sphaerotilus microaerophilus</name>
    <dbReference type="NCBI Taxonomy" id="2914710"/>
    <lineage>
        <taxon>Bacteria</taxon>
        <taxon>Pseudomonadati</taxon>
        <taxon>Pseudomonadota</taxon>
        <taxon>Betaproteobacteria</taxon>
        <taxon>Burkholderiales</taxon>
        <taxon>Sphaerotilaceae</taxon>
        <taxon>Sphaerotilus</taxon>
    </lineage>
</organism>
<dbReference type="PANTHER" id="PTHR30093:SF44">
    <property type="entry name" value="TYPE II SECRETION SYSTEM CORE PROTEIN G"/>
    <property type="match status" value="1"/>
</dbReference>
<keyword evidence="3 6" id="KW-0812">Transmembrane</keyword>